<dbReference type="RefSeq" id="WP_167673595.1">
    <property type="nucleotide sequence ID" value="NZ_JAATJS010000004.1"/>
</dbReference>
<evidence type="ECO:0000256" key="2">
    <source>
        <dbReference type="ARBA" id="ARBA00009298"/>
    </source>
</evidence>
<dbReference type="PANTHER" id="PTHR33778">
    <property type="entry name" value="PROTEIN MGTC"/>
    <property type="match status" value="1"/>
</dbReference>
<evidence type="ECO:0000256" key="4">
    <source>
        <dbReference type="ARBA" id="ARBA00022692"/>
    </source>
</evidence>
<keyword evidence="11" id="KW-1185">Reference proteome</keyword>
<gene>
    <name evidence="10" type="ORF">HB375_13965</name>
</gene>
<dbReference type="Pfam" id="PF02308">
    <property type="entry name" value="MgtC"/>
    <property type="match status" value="1"/>
</dbReference>
<evidence type="ECO:0000256" key="5">
    <source>
        <dbReference type="ARBA" id="ARBA00022989"/>
    </source>
</evidence>
<keyword evidence="7" id="KW-0997">Cell inner membrane</keyword>
<dbReference type="InterPro" id="IPR049177">
    <property type="entry name" value="MgtC_SapB_SrpB_YhiD_N"/>
</dbReference>
<feature type="domain" description="MgtC/SapB/SrpB/YhiD N-terminal" evidence="9">
    <location>
        <begin position="21"/>
        <end position="146"/>
    </location>
</feature>
<comment type="caution">
    <text evidence="10">The sequence shown here is derived from an EMBL/GenBank/DDBJ whole genome shotgun (WGS) entry which is preliminary data.</text>
</comment>
<evidence type="ECO:0000313" key="11">
    <source>
        <dbReference type="Proteomes" id="UP000707352"/>
    </source>
</evidence>
<proteinExistence type="inferred from homology"/>
<evidence type="ECO:0000256" key="3">
    <source>
        <dbReference type="ARBA" id="ARBA00022475"/>
    </source>
</evidence>
<evidence type="ECO:0000256" key="6">
    <source>
        <dbReference type="ARBA" id="ARBA00023136"/>
    </source>
</evidence>
<feature type="transmembrane region" description="Helical" evidence="7">
    <location>
        <begin position="124"/>
        <end position="142"/>
    </location>
</feature>
<evidence type="ECO:0000256" key="1">
    <source>
        <dbReference type="ARBA" id="ARBA00004651"/>
    </source>
</evidence>
<evidence type="ECO:0000259" key="9">
    <source>
        <dbReference type="Pfam" id="PF02308"/>
    </source>
</evidence>
<feature type="transmembrane region" description="Helical" evidence="7">
    <location>
        <begin position="46"/>
        <end position="64"/>
    </location>
</feature>
<sequence>MEWLLPKLAAYESDITILLRLLVATFAGMVIGLNRDRHNKPVGMRTLALVSLSAAAVVLSGTVFGEHFQQDAASRVMQGILTGVGFLGAGVIMRGKDTFEVHGLTTASTVWIAAALGITSGLGAWFITFTGIIIALLLLTVGKPLEYALIRMLGGPDQAGSEGDPKSAGSDQGHNQP</sequence>
<comment type="similarity">
    <text evidence="2 7">Belongs to the MgtC/SapB family.</text>
</comment>
<keyword evidence="5 7" id="KW-1133">Transmembrane helix</keyword>
<name>A0ABX0VEW4_9HYPH</name>
<keyword evidence="4 7" id="KW-0812">Transmembrane</keyword>
<evidence type="ECO:0000256" key="7">
    <source>
        <dbReference type="RuleBase" id="RU365041"/>
    </source>
</evidence>
<dbReference type="Proteomes" id="UP000707352">
    <property type="component" value="Unassembled WGS sequence"/>
</dbReference>
<comment type="subcellular location">
    <subcellularLocation>
        <location evidence="7">Cell inner membrane</location>
        <topology evidence="7">Multi-pass membrane protein</topology>
    </subcellularLocation>
    <subcellularLocation>
        <location evidence="1">Cell membrane</location>
        <topology evidence="1">Multi-pass membrane protein</topology>
    </subcellularLocation>
</comment>
<organism evidence="10 11">
    <name type="scientific">Microvirga terricola</name>
    <dbReference type="NCBI Taxonomy" id="2719797"/>
    <lineage>
        <taxon>Bacteria</taxon>
        <taxon>Pseudomonadati</taxon>
        <taxon>Pseudomonadota</taxon>
        <taxon>Alphaproteobacteria</taxon>
        <taxon>Hyphomicrobiales</taxon>
        <taxon>Methylobacteriaceae</taxon>
        <taxon>Microvirga</taxon>
    </lineage>
</organism>
<accession>A0ABX0VEW4</accession>
<evidence type="ECO:0000256" key="8">
    <source>
        <dbReference type="SAM" id="MobiDB-lite"/>
    </source>
</evidence>
<keyword evidence="3" id="KW-1003">Cell membrane</keyword>
<reference evidence="10 11" key="1">
    <citation type="submission" date="2020-03" db="EMBL/GenBank/DDBJ databases">
        <title>The genome sequence of Microvirga sp. c23x22.</title>
        <authorList>
            <person name="Zhang X."/>
        </authorList>
    </citation>
    <scope>NUCLEOTIDE SEQUENCE [LARGE SCALE GENOMIC DNA]</scope>
    <source>
        <strain evidence="11">c23x22</strain>
    </source>
</reference>
<dbReference type="PRINTS" id="PR01837">
    <property type="entry name" value="MGTCSAPBPROT"/>
</dbReference>
<dbReference type="PANTHER" id="PTHR33778:SF1">
    <property type="entry name" value="MAGNESIUM TRANSPORTER YHID-RELATED"/>
    <property type="match status" value="1"/>
</dbReference>
<feature type="transmembrane region" description="Helical" evidence="7">
    <location>
        <begin position="101"/>
        <end position="118"/>
    </location>
</feature>
<keyword evidence="6 7" id="KW-0472">Membrane</keyword>
<dbReference type="InterPro" id="IPR003416">
    <property type="entry name" value="MgtC/SapB/SrpB/YhiD_fam"/>
</dbReference>
<evidence type="ECO:0000313" key="10">
    <source>
        <dbReference type="EMBL" id="NIX77706.1"/>
    </source>
</evidence>
<feature type="region of interest" description="Disordered" evidence="8">
    <location>
        <begin position="156"/>
        <end position="177"/>
    </location>
</feature>
<feature type="transmembrane region" description="Helical" evidence="7">
    <location>
        <begin position="15"/>
        <end position="34"/>
    </location>
</feature>
<dbReference type="EMBL" id="JAATJS010000004">
    <property type="protein sequence ID" value="NIX77706.1"/>
    <property type="molecule type" value="Genomic_DNA"/>
</dbReference>
<feature type="transmembrane region" description="Helical" evidence="7">
    <location>
        <begin position="76"/>
        <end position="94"/>
    </location>
</feature>
<protein>
    <recommendedName>
        <fullName evidence="7">Protein MgtC</fullName>
    </recommendedName>
</protein>